<keyword evidence="10" id="KW-1185">Reference proteome</keyword>
<accession>A0A3S1FVF5</accession>
<comment type="subcellular location">
    <subcellularLocation>
        <location evidence="1">Cell membrane</location>
        <topology evidence="1">Multi-pass membrane protein</topology>
    </subcellularLocation>
</comment>
<dbReference type="SMART" id="SM00028">
    <property type="entry name" value="TPR"/>
    <property type="match status" value="3"/>
</dbReference>
<feature type="transmembrane region" description="Helical" evidence="7">
    <location>
        <begin position="15"/>
        <end position="36"/>
    </location>
</feature>
<dbReference type="Pfam" id="PF14559">
    <property type="entry name" value="TPR_19"/>
    <property type="match status" value="1"/>
</dbReference>
<evidence type="ECO:0000256" key="4">
    <source>
        <dbReference type="ARBA" id="ARBA00022989"/>
    </source>
</evidence>
<dbReference type="EMBL" id="RSCJ01000001">
    <property type="protein sequence ID" value="RUR86735.1"/>
    <property type="molecule type" value="Genomic_DNA"/>
</dbReference>
<keyword evidence="2" id="KW-1003">Cell membrane</keyword>
<feature type="domain" description="Cardiolipin synthase N-terminal" evidence="8">
    <location>
        <begin position="2"/>
        <end position="34"/>
    </location>
</feature>
<keyword evidence="5 7" id="KW-0472">Membrane</keyword>
<dbReference type="PANTHER" id="PTHR12558:SF13">
    <property type="entry name" value="CELL DIVISION CYCLE PROTEIN 27 HOMOLOG"/>
    <property type="match status" value="1"/>
</dbReference>
<evidence type="ECO:0000313" key="10">
    <source>
        <dbReference type="Proteomes" id="UP000268857"/>
    </source>
</evidence>
<dbReference type="InterPro" id="IPR019734">
    <property type="entry name" value="TPR_rpt"/>
</dbReference>
<dbReference type="Pfam" id="PF13396">
    <property type="entry name" value="PLDc_N"/>
    <property type="match status" value="1"/>
</dbReference>
<evidence type="ECO:0000256" key="6">
    <source>
        <dbReference type="PROSITE-ProRule" id="PRU00339"/>
    </source>
</evidence>
<feature type="repeat" description="TPR" evidence="6">
    <location>
        <begin position="69"/>
        <end position="102"/>
    </location>
</feature>
<keyword evidence="6" id="KW-0802">TPR repeat</keyword>
<keyword evidence="4 7" id="KW-1133">Transmembrane helix</keyword>
<reference evidence="9 10" key="1">
    <citation type="journal article" date="2019" name="Genome Biol. Evol.">
        <title>Day and night: Metabolic profiles and evolutionary relationships of six axenic non-marine cyanobacteria.</title>
        <authorList>
            <person name="Will S.E."/>
            <person name="Henke P."/>
            <person name="Boedeker C."/>
            <person name="Huang S."/>
            <person name="Brinkmann H."/>
            <person name="Rohde M."/>
            <person name="Jarek M."/>
            <person name="Friedl T."/>
            <person name="Seufert S."/>
            <person name="Schumacher M."/>
            <person name="Overmann J."/>
            <person name="Neumann-Schaal M."/>
            <person name="Petersen J."/>
        </authorList>
    </citation>
    <scope>NUCLEOTIDE SEQUENCE [LARGE SCALE GENOMIC DNA]</scope>
    <source>
        <strain evidence="9 10">PCC 6912</strain>
    </source>
</reference>
<dbReference type="Pfam" id="PF13432">
    <property type="entry name" value="TPR_16"/>
    <property type="match status" value="1"/>
</dbReference>
<dbReference type="InterPro" id="IPR027379">
    <property type="entry name" value="CLS_N"/>
</dbReference>
<protein>
    <recommendedName>
        <fullName evidence="8">Cardiolipin synthase N-terminal domain-containing protein</fullName>
    </recommendedName>
</protein>
<dbReference type="AlphaFoldDB" id="A0A3S1FVF5"/>
<evidence type="ECO:0000256" key="5">
    <source>
        <dbReference type="ARBA" id="ARBA00023136"/>
    </source>
</evidence>
<dbReference type="Gene3D" id="1.25.40.10">
    <property type="entry name" value="Tetratricopeptide repeat domain"/>
    <property type="match status" value="1"/>
</dbReference>
<evidence type="ECO:0000256" key="7">
    <source>
        <dbReference type="SAM" id="Phobius"/>
    </source>
</evidence>
<evidence type="ECO:0000256" key="3">
    <source>
        <dbReference type="ARBA" id="ARBA00022692"/>
    </source>
</evidence>
<evidence type="ECO:0000256" key="2">
    <source>
        <dbReference type="ARBA" id="ARBA00022475"/>
    </source>
</evidence>
<keyword evidence="3 7" id="KW-0812">Transmembrane</keyword>
<evidence type="ECO:0000313" key="9">
    <source>
        <dbReference type="EMBL" id="RUR86735.1"/>
    </source>
</evidence>
<dbReference type="PANTHER" id="PTHR12558">
    <property type="entry name" value="CELL DIVISION CYCLE 16,23,27"/>
    <property type="match status" value="1"/>
</dbReference>
<dbReference type="InterPro" id="IPR011990">
    <property type="entry name" value="TPR-like_helical_dom_sf"/>
</dbReference>
<name>A0A3S1FVF5_CHLFR</name>
<dbReference type="Proteomes" id="UP000268857">
    <property type="component" value="Unassembled WGS sequence"/>
</dbReference>
<organism evidence="9 10">
    <name type="scientific">Chlorogloeopsis fritschii PCC 6912</name>
    <dbReference type="NCBI Taxonomy" id="211165"/>
    <lineage>
        <taxon>Bacteria</taxon>
        <taxon>Bacillati</taxon>
        <taxon>Cyanobacteriota</taxon>
        <taxon>Cyanophyceae</taxon>
        <taxon>Nostocales</taxon>
        <taxon>Chlorogloeopsidaceae</taxon>
        <taxon>Chlorogloeopsis</taxon>
    </lineage>
</organism>
<proteinExistence type="predicted"/>
<comment type="caution">
    <text evidence="9">The sequence shown here is derived from an EMBL/GenBank/DDBJ whole genome shotgun (WGS) entry which is preliminary data.</text>
</comment>
<dbReference type="SUPFAM" id="SSF48452">
    <property type="entry name" value="TPR-like"/>
    <property type="match status" value="1"/>
</dbReference>
<dbReference type="PROSITE" id="PS50005">
    <property type="entry name" value="TPR"/>
    <property type="match status" value="1"/>
</dbReference>
<evidence type="ECO:0000256" key="1">
    <source>
        <dbReference type="ARBA" id="ARBA00004651"/>
    </source>
</evidence>
<dbReference type="STRING" id="211165.GCA_000317285_05087"/>
<evidence type="ECO:0000259" key="8">
    <source>
        <dbReference type="Pfam" id="PF13396"/>
    </source>
</evidence>
<dbReference type="PROSITE" id="PS50293">
    <property type="entry name" value="TPR_REGION"/>
    <property type="match status" value="1"/>
</dbReference>
<sequence>MIYDCLRNEPERHTWLWILIFVNFPGALIYFFMRWLPRIDIQMPKYFTRWTRSRELWIAEEEARNIGKAHQYVKLGNLLYEIGRFDKAEDAYKQALEKEPDNKQALWGTASINLKNKNFSQAKEHLQTLLKIDPNYKYGDASLIYGETLIDLKEFDAAKEHLEKHLQNWNHPEAYIKLATIMTQQGDTQSARSYLEKMIAKVRGSSYYHYKRNRHFIRKAEKMLKNL</sequence>
<gene>
    <name evidence="9" type="ORF">PCC6912_01780</name>
</gene>